<accession>A0A0V0JAG0</accession>
<keyword evidence="2 5" id="KW-0863">Zinc-finger</keyword>
<evidence type="ECO:0000256" key="3">
    <source>
        <dbReference type="ARBA" id="ARBA00022833"/>
    </source>
</evidence>
<dbReference type="InterPro" id="IPR013087">
    <property type="entry name" value="Znf_C2H2_type"/>
</dbReference>
<feature type="coiled-coil region" evidence="6">
    <location>
        <begin position="163"/>
        <end position="190"/>
    </location>
</feature>
<evidence type="ECO:0000256" key="2">
    <source>
        <dbReference type="ARBA" id="ARBA00022771"/>
    </source>
</evidence>
<evidence type="ECO:0000259" key="8">
    <source>
        <dbReference type="PROSITE" id="PS50178"/>
    </source>
</evidence>
<evidence type="ECO:0000313" key="9">
    <source>
        <dbReference type="EMBL" id="JAP62534.1"/>
    </source>
</evidence>
<dbReference type="InterPro" id="IPR017455">
    <property type="entry name" value="Znf_FYVE-rel"/>
</dbReference>
<gene>
    <name evidence="9" type="ORF">TR149303</name>
</gene>
<dbReference type="PROSITE" id="PS00028">
    <property type="entry name" value="ZINC_FINGER_C2H2_1"/>
    <property type="match status" value="1"/>
</dbReference>
<dbReference type="GO" id="GO:0008270">
    <property type="term" value="F:zinc ion binding"/>
    <property type="evidence" value="ECO:0007669"/>
    <property type="project" value="UniProtKB-KW"/>
</dbReference>
<dbReference type="AlphaFoldDB" id="A0A0V0JAG0"/>
<protein>
    <recommendedName>
        <fullName evidence="8">FYVE-type domain-containing protein</fullName>
    </recommendedName>
</protein>
<dbReference type="Gene3D" id="3.30.40.10">
    <property type="entry name" value="Zinc/RING finger domain, C3HC4 (zinc finger)"/>
    <property type="match status" value="1"/>
</dbReference>
<feature type="region of interest" description="Disordered" evidence="7">
    <location>
        <begin position="210"/>
        <end position="240"/>
    </location>
</feature>
<evidence type="ECO:0000256" key="1">
    <source>
        <dbReference type="ARBA" id="ARBA00022723"/>
    </source>
</evidence>
<evidence type="ECO:0000256" key="5">
    <source>
        <dbReference type="PROSITE-ProRule" id="PRU00091"/>
    </source>
</evidence>
<evidence type="ECO:0000256" key="7">
    <source>
        <dbReference type="SAM" id="MobiDB-lite"/>
    </source>
</evidence>
<dbReference type="InterPro" id="IPR011011">
    <property type="entry name" value="Znf_FYVE_PHD"/>
</dbReference>
<dbReference type="EMBL" id="GEEE01000691">
    <property type="protein sequence ID" value="JAP62534.1"/>
    <property type="molecule type" value="Transcribed_RNA"/>
</dbReference>
<dbReference type="PROSITE" id="PS50178">
    <property type="entry name" value="ZF_FYVE"/>
    <property type="match status" value="1"/>
</dbReference>
<dbReference type="CDD" id="cd15730">
    <property type="entry name" value="FYVE_EEA1"/>
    <property type="match status" value="1"/>
</dbReference>
<keyword evidence="1" id="KW-0479">Metal-binding</keyword>
<proteinExistence type="predicted"/>
<keyword evidence="4 6" id="KW-0175">Coiled coil</keyword>
<organism evidence="9">
    <name type="scientific">Schistocephalus solidus</name>
    <name type="common">Tapeworm</name>
    <dbReference type="NCBI Taxonomy" id="70667"/>
    <lineage>
        <taxon>Eukaryota</taxon>
        <taxon>Metazoa</taxon>
        <taxon>Spiralia</taxon>
        <taxon>Lophotrochozoa</taxon>
        <taxon>Platyhelminthes</taxon>
        <taxon>Cestoda</taxon>
        <taxon>Eucestoda</taxon>
        <taxon>Diphyllobothriidea</taxon>
        <taxon>Diphyllobothriidae</taxon>
        <taxon>Schistocephalus</taxon>
    </lineage>
</organism>
<dbReference type="InterPro" id="IPR047335">
    <property type="entry name" value="RUFY1-3"/>
</dbReference>
<dbReference type="InterPro" id="IPR013083">
    <property type="entry name" value="Znf_RING/FYVE/PHD"/>
</dbReference>
<feature type="domain" description="FYVE-type" evidence="8">
    <location>
        <begin position="590"/>
        <end position="648"/>
    </location>
</feature>
<sequence length="651" mass="72496">MSDVTEVQGFLCPECMLSLGSSEELMVHFNSKHASETDQKKPVERPPVTELPEVTELIKDYDQLVLGCFTQNKQLDEEVKRTSAKVTLLESVLRSLLEDTISTTTVANLEEDLRSKVTDFLERRTCAQTAQEAAFDQAVSDKNQALELVHLLEGKLADTAQSLATACESLQNANSRVLELEAQLQEQMQGQQQAQSLDPQLSMRMDGLQLDPVEADPSPKVWHLSRPPNSSRKNPPGQLDFEHKLSQLSEQLESSQKERNLLSEKVASLQNEVSKANNYLTEQAYNAQHLEQEKAQLQSALSAAESSTSALLAQHEKEILQLKSVSEENEKHLTGQLHHLQLQLKESSDELSRLRASIADLNSRNASSAAEVSQLANRLSEASSKLETSEASLASAMQEVGDLRQQLEIAKQTAQSSEYISESLRKEVAKLEGLLREQREETDGLNNQLDLLRSEKTALEEFKSKQTFEINDLKTEITRLLGCETSLKESLAQESSRLAQLEAECQKLRDAEGSALSGLQTKLDSTLLEHQTLMDQFIAVQDKNGQLEAALGTCHQELESLQRIVLDLGRQNQTLQIAQQRMTSRQWVADESASACSNCQREFSLSLRKHHCRRCGDVFCQTCSTKKATMPASKSPLRVCDACFTELTGSK</sequence>
<dbReference type="SMART" id="SM00064">
    <property type="entry name" value="FYVE"/>
    <property type="match status" value="1"/>
</dbReference>
<reference evidence="9" key="1">
    <citation type="submission" date="2016-01" db="EMBL/GenBank/DDBJ databases">
        <title>Reference transcriptome for the parasite Schistocephalus solidus: insights into the molecular evolution of parasitism.</title>
        <authorList>
            <person name="Hebert F.O."/>
            <person name="Grambauer S."/>
            <person name="Barber I."/>
            <person name="Landry C.R."/>
            <person name="Aubin-Horth N."/>
        </authorList>
    </citation>
    <scope>NUCLEOTIDE SEQUENCE</scope>
</reference>
<feature type="compositionally biased region" description="Low complexity" evidence="7">
    <location>
        <begin position="225"/>
        <end position="236"/>
    </location>
</feature>
<feature type="coiled-coil region" evidence="6">
    <location>
        <begin position="337"/>
        <end position="455"/>
    </location>
</feature>
<dbReference type="Pfam" id="PF01363">
    <property type="entry name" value="FYVE"/>
    <property type="match status" value="1"/>
</dbReference>
<dbReference type="SUPFAM" id="SSF69979">
    <property type="entry name" value="Eea1 homodimerisation domain"/>
    <property type="match status" value="1"/>
</dbReference>
<dbReference type="InterPro" id="IPR000306">
    <property type="entry name" value="Znf_FYVE"/>
</dbReference>
<dbReference type="PANTHER" id="PTHR45956:SF6">
    <property type="entry name" value="RUN DOMAIN-CONTAINING PROTEIN"/>
    <property type="match status" value="1"/>
</dbReference>
<feature type="coiled-coil region" evidence="6">
    <location>
        <begin position="484"/>
        <end position="511"/>
    </location>
</feature>
<keyword evidence="3" id="KW-0862">Zinc</keyword>
<evidence type="ECO:0000256" key="4">
    <source>
        <dbReference type="ARBA" id="ARBA00023054"/>
    </source>
</evidence>
<name>A0A0V0JAG0_SCHSO</name>
<evidence type="ECO:0000256" key="6">
    <source>
        <dbReference type="SAM" id="Coils"/>
    </source>
</evidence>
<dbReference type="PANTHER" id="PTHR45956">
    <property type="entry name" value="RUN AND FYVE DOMAIN-CONTAINING PROTEIN 2-LIKE PROTEIN"/>
    <property type="match status" value="1"/>
</dbReference>
<dbReference type="SUPFAM" id="SSF57903">
    <property type="entry name" value="FYVE/PHD zinc finger"/>
    <property type="match status" value="1"/>
</dbReference>